<gene>
    <name evidence="2" type="ORF">ACFP3U_09060</name>
</gene>
<keyword evidence="3" id="KW-1185">Reference proteome</keyword>
<evidence type="ECO:0000313" key="3">
    <source>
        <dbReference type="Proteomes" id="UP001595975"/>
    </source>
</evidence>
<reference evidence="3" key="1">
    <citation type="journal article" date="2019" name="Int. J. Syst. Evol. Microbiol.">
        <title>The Global Catalogue of Microorganisms (GCM) 10K type strain sequencing project: providing services to taxonomists for standard genome sequencing and annotation.</title>
        <authorList>
            <consortium name="The Broad Institute Genomics Platform"/>
            <consortium name="The Broad Institute Genome Sequencing Center for Infectious Disease"/>
            <person name="Wu L."/>
            <person name="Ma J."/>
        </authorList>
    </citation>
    <scope>NUCLEOTIDE SEQUENCE [LARGE SCALE GENOMIC DNA]</scope>
    <source>
        <strain evidence="3">CGMCC 4.1437</strain>
    </source>
</reference>
<evidence type="ECO:0000313" key="2">
    <source>
        <dbReference type="EMBL" id="MFC5663131.1"/>
    </source>
</evidence>
<dbReference type="Proteomes" id="UP001595975">
    <property type="component" value="Unassembled WGS sequence"/>
</dbReference>
<organism evidence="2 3">
    <name type="scientific">Kitasatospora misakiensis</name>
    <dbReference type="NCBI Taxonomy" id="67330"/>
    <lineage>
        <taxon>Bacteria</taxon>
        <taxon>Bacillati</taxon>
        <taxon>Actinomycetota</taxon>
        <taxon>Actinomycetes</taxon>
        <taxon>Kitasatosporales</taxon>
        <taxon>Streptomycetaceae</taxon>
        <taxon>Kitasatospora</taxon>
    </lineage>
</organism>
<dbReference type="Pfam" id="PF22596">
    <property type="entry name" value="Scabin-like"/>
    <property type="match status" value="1"/>
</dbReference>
<sequence>MLAGATPILVHNCNSVYRADTRGHDEIFANGFEPKGDNVDINQHVHENRPDSGFVSTSKTKEAAEGFADDTYMGDETHIYKVRGSGIDVNAHFGADSPYPWEEEIAVAGKIHPHDIEGVWNHLGEWTANPGFRR</sequence>
<protein>
    <submittedName>
        <fullName evidence="2">Enterotoxin A family protein</fullName>
    </submittedName>
</protein>
<dbReference type="EMBL" id="JBHSOF010000008">
    <property type="protein sequence ID" value="MFC5663131.1"/>
    <property type="molecule type" value="Genomic_DNA"/>
</dbReference>
<proteinExistence type="predicted"/>
<accession>A0ABW0X201</accession>
<feature type="domain" description="Pierisin-like" evidence="1">
    <location>
        <begin position="16"/>
        <end position="120"/>
    </location>
</feature>
<dbReference type="SUPFAM" id="SSF56399">
    <property type="entry name" value="ADP-ribosylation"/>
    <property type="match status" value="1"/>
</dbReference>
<name>A0ABW0X201_9ACTN</name>
<dbReference type="Gene3D" id="3.90.210.10">
    <property type="entry name" value="Heat-Labile Enterotoxin, subunit A"/>
    <property type="match status" value="1"/>
</dbReference>
<dbReference type="InterPro" id="IPR054695">
    <property type="entry name" value="Pierisin-like_dom"/>
</dbReference>
<comment type="caution">
    <text evidence="2">The sequence shown here is derived from an EMBL/GenBank/DDBJ whole genome shotgun (WGS) entry which is preliminary data.</text>
</comment>
<evidence type="ECO:0000259" key="1">
    <source>
        <dbReference type="Pfam" id="PF22596"/>
    </source>
</evidence>
<dbReference type="RefSeq" id="WP_380224783.1">
    <property type="nucleotide sequence ID" value="NZ_JBHSOF010000008.1"/>
</dbReference>